<dbReference type="GO" id="GO:0043531">
    <property type="term" value="F:ADP binding"/>
    <property type="evidence" value="ECO:0007669"/>
    <property type="project" value="InterPro"/>
</dbReference>
<dbReference type="GO" id="GO:0000160">
    <property type="term" value="P:phosphorelay signal transduction system"/>
    <property type="evidence" value="ECO:0007669"/>
    <property type="project" value="InterPro"/>
</dbReference>
<dbReference type="PROSITE" id="PS51755">
    <property type="entry name" value="OMPR_PHOB"/>
    <property type="match status" value="1"/>
</dbReference>
<dbReference type="Gene3D" id="1.10.10.10">
    <property type="entry name" value="Winged helix-like DNA-binding domain superfamily/Winged helix DNA-binding domain"/>
    <property type="match status" value="1"/>
</dbReference>
<evidence type="ECO:0000256" key="5">
    <source>
        <dbReference type="PROSITE-ProRule" id="PRU01091"/>
    </source>
</evidence>
<proteinExistence type="inferred from homology"/>
<dbReference type="Proteomes" id="UP000000844">
    <property type="component" value="Chromosome"/>
</dbReference>
<feature type="domain" description="OmpR/PhoB-type" evidence="7">
    <location>
        <begin position="2"/>
        <end position="101"/>
    </location>
</feature>
<dbReference type="PRINTS" id="PR00364">
    <property type="entry name" value="DISEASERSIST"/>
</dbReference>
<dbReference type="InterPro" id="IPR019734">
    <property type="entry name" value="TPR_rpt"/>
</dbReference>
<gene>
    <name evidence="8" type="ordered locus">Snas_3684</name>
</gene>
<protein>
    <submittedName>
        <fullName evidence="8">Transcriptional regulator, SARP family</fullName>
    </submittedName>
</protein>
<dbReference type="SMART" id="SM01043">
    <property type="entry name" value="BTAD"/>
    <property type="match status" value="1"/>
</dbReference>
<dbReference type="HOGENOM" id="CLU_004665_2_0_11"/>
<comment type="similarity">
    <text evidence="1">Belongs to the AfsR/DnrI/RedD regulatory family.</text>
</comment>
<dbReference type="InterPro" id="IPR011990">
    <property type="entry name" value="TPR-like_helical_dom_sf"/>
</dbReference>
<dbReference type="eggNOG" id="COG3629">
    <property type="taxonomic scope" value="Bacteria"/>
</dbReference>
<dbReference type="GO" id="GO:0003677">
    <property type="term" value="F:DNA binding"/>
    <property type="evidence" value="ECO:0007669"/>
    <property type="project" value="UniProtKB-UniRule"/>
</dbReference>
<dbReference type="OrthoDB" id="3275754at2"/>
<dbReference type="PANTHER" id="PTHR35807">
    <property type="entry name" value="TRANSCRIPTIONAL REGULATOR REDD-RELATED"/>
    <property type="match status" value="1"/>
</dbReference>
<sequence length="930" mass="102214">MDRGRRLPTVDIRLLDGVEMLRDGVSVAAGYPRQRMVLAALAVEVGRVVRPETLMARIWDGPVPESAVNSVQSYISRLRKLFEGVEGTNIERRFGGYVLATEPETVDLHRSRNLIAKARATVDDDVADRLYGEALGLWRGEAFAGCGTAWFDGVRASLAAEFHRAGLDHNDVLLRLGRHDELVTVLPDSVRGHPFDERLTGQLMLALFQAGRQTEALEHYARLRDRLVEQLGNDPGPELREVHRRILVGDASTPKPMTVTGPVPRQLPGAPRLFTGRDKEIGRLDDGHDADAAPVWVISGPGGIGKTWLALHWANQRLDHFPDGQLYVNLHGFHPTEEPVPAAAALNQALEALGVPATAIPADTEARAGKYRSLVAGKRMLVLLDNARDGEQVLPLLPGGGCCTTLITSRRDLPGLGAAHGARSLRLGTLDDGQSWQALARHLGEQRLAEQPAAVTELIERCEGLPLALGIIGARAAAHDDFPLTALAEELRERADRLDMMDSGELVVGLRAVFDGSYRTLASDEAQLFAWLGSVDGRDIGLHAAASLAGLPIGRTRMLLRGLETANLIEQHTPGRYRMHDLTRLYAAERSNADPAALRRLVVHYLHTATRMDELCLPDRYRDDHDPGELVEGCLPAPLDDPQRARRWLSLERANILSVQGIALEQGWYDKVWRLAWCSTMVLWNLNYADDALLVWQNATAAAERLGEPRVDAIVAAFLGRAFNRVGRVKDGIRHMSVALRGFETIGDRPHQCIIRIHIARCHTRLGNVRQALSVVQRAARLPKDEVPPIEFASALNAVGWYNALLGDYDAARVHCEEALRILRDVDAEAPTICDVLDSLGYIAQHVGRYTEAVDYQNKALAALKEGWGEGSRPKMYERLGDIHRAGGSGHEARDAWRRALDLYTSQHRGEAADAVAAKLADLSTDAEGR</sequence>
<dbReference type="SMART" id="SM00028">
    <property type="entry name" value="TPR"/>
    <property type="match status" value="4"/>
</dbReference>
<dbReference type="eggNOG" id="COG0457">
    <property type="taxonomic scope" value="Bacteria"/>
</dbReference>
<feature type="DNA-binding region" description="OmpR/PhoB-type" evidence="5">
    <location>
        <begin position="2"/>
        <end position="101"/>
    </location>
</feature>
<evidence type="ECO:0000256" key="2">
    <source>
        <dbReference type="ARBA" id="ARBA00023015"/>
    </source>
</evidence>
<dbReference type="Gene3D" id="3.40.50.300">
    <property type="entry name" value="P-loop containing nucleotide triphosphate hydrolases"/>
    <property type="match status" value="1"/>
</dbReference>
<feature type="region of interest" description="Disordered" evidence="6">
    <location>
        <begin position="253"/>
        <end position="272"/>
    </location>
</feature>
<keyword evidence="4" id="KW-0804">Transcription</keyword>
<dbReference type="SUPFAM" id="SSF46894">
    <property type="entry name" value="C-terminal effector domain of the bipartite response regulators"/>
    <property type="match status" value="1"/>
</dbReference>
<keyword evidence="9" id="KW-1185">Reference proteome</keyword>
<organism evidence="8 9">
    <name type="scientific">Stackebrandtia nassauensis (strain DSM 44728 / CIP 108903 / NRRL B-16338 / NBRC 102104 / LLR-40K-21)</name>
    <dbReference type="NCBI Taxonomy" id="446470"/>
    <lineage>
        <taxon>Bacteria</taxon>
        <taxon>Bacillati</taxon>
        <taxon>Actinomycetota</taxon>
        <taxon>Actinomycetes</taxon>
        <taxon>Glycomycetales</taxon>
        <taxon>Glycomycetaceae</taxon>
        <taxon>Stackebrandtia</taxon>
    </lineage>
</organism>
<dbReference type="GO" id="GO:0006355">
    <property type="term" value="P:regulation of DNA-templated transcription"/>
    <property type="evidence" value="ECO:0007669"/>
    <property type="project" value="InterPro"/>
</dbReference>
<dbReference type="InterPro" id="IPR016032">
    <property type="entry name" value="Sig_transdc_resp-reg_C-effctor"/>
</dbReference>
<dbReference type="Pfam" id="PF13424">
    <property type="entry name" value="TPR_12"/>
    <property type="match status" value="1"/>
</dbReference>
<dbReference type="SMART" id="SM00862">
    <property type="entry name" value="Trans_reg_C"/>
    <property type="match status" value="1"/>
</dbReference>
<dbReference type="eggNOG" id="COG0470">
    <property type="taxonomic scope" value="Bacteria"/>
</dbReference>
<dbReference type="AlphaFoldDB" id="D3PXL1"/>
<dbReference type="InterPro" id="IPR005158">
    <property type="entry name" value="BTAD"/>
</dbReference>
<dbReference type="KEGG" id="sna:Snas_3684"/>
<evidence type="ECO:0000259" key="7">
    <source>
        <dbReference type="PROSITE" id="PS51755"/>
    </source>
</evidence>
<keyword evidence="2" id="KW-0805">Transcription regulation</keyword>
<evidence type="ECO:0000256" key="4">
    <source>
        <dbReference type="ARBA" id="ARBA00023163"/>
    </source>
</evidence>
<dbReference type="InterPro" id="IPR051677">
    <property type="entry name" value="AfsR-DnrI-RedD_regulator"/>
</dbReference>
<dbReference type="Gene3D" id="1.25.40.10">
    <property type="entry name" value="Tetratricopeptide repeat domain"/>
    <property type="match status" value="3"/>
</dbReference>
<reference evidence="8 9" key="1">
    <citation type="journal article" date="2009" name="Stand. Genomic Sci.">
        <title>Complete genome sequence of Stackebrandtia nassauensis type strain (LLR-40K-21).</title>
        <authorList>
            <person name="Munk C."/>
            <person name="Lapidus A."/>
            <person name="Copeland A."/>
            <person name="Jando M."/>
            <person name="Mayilraj S."/>
            <person name="Glavina Del Rio T."/>
            <person name="Nolan M."/>
            <person name="Chen F."/>
            <person name="Lucas S."/>
            <person name="Tice H."/>
            <person name="Cheng J.F."/>
            <person name="Han C."/>
            <person name="Detter J.C."/>
            <person name="Bruce D."/>
            <person name="Goodwin L."/>
            <person name="Chain P."/>
            <person name="Pitluck S."/>
            <person name="Goker M."/>
            <person name="Ovchinikova G."/>
            <person name="Pati A."/>
            <person name="Ivanova N."/>
            <person name="Mavromatis K."/>
            <person name="Chen A."/>
            <person name="Palaniappan K."/>
            <person name="Land M."/>
            <person name="Hauser L."/>
            <person name="Chang Y.J."/>
            <person name="Jeffries C.D."/>
            <person name="Bristow J."/>
            <person name="Eisen J.A."/>
            <person name="Markowitz V."/>
            <person name="Hugenholtz P."/>
            <person name="Kyrpides N.C."/>
            <person name="Klenk H.P."/>
        </authorList>
    </citation>
    <scope>NUCLEOTIDE SEQUENCE [LARGE SCALE GENOMIC DNA]</scope>
    <source>
        <strain evidence="9">DSM 44728 / CIP 108903 / NRRL B-16338 / NBRC 102104 / LLR-40K-21</strain>
    </source>
</reference>
<evidence type="ECO:0000256" key="6">
    <source>
        <dbReference type="SAM" id="MobiDB-lite"/>
    </source>
</evidence>
<dbReference type="Pfam" id="PF03704">
    <property type="entry name" value="BTAD"/>
    <property type="match status" value="1"/>
</dbReference>
<dbReference type="EMBL" id="CP001778">
    <property type="protein sequence ID" value="ADD43341.1"/>
    <property type="molecule type" value="Genomic_DNA"/>
</dbReference>
<evidence type="ECO:0000256" key="1">
    <source>
        <dbReference type="ARBA" id="ARBA00005820"/>
    </source>
</evidence>
<dbReference type="InterPro" id="IPR027417">
    <property type="entry name" value="P-loop_NTPase"/>
</dbReference>
<evidence type="ECO:0000313" key="9">
    <source>
        <dbReference type="Proteomes" id="UP000000844"/>
    </source>
</evidence>
<dbReference type="CDD" id="cd15831">
    <property type="entry name" value="BTAD"/>
    <property type="match status" value="1"/>
</dbReference>
<dbReference type="SUPFAM" id="SSF48452">
    <property type="entry name" value="TPR-like"/>
    <property type="match status" value="2"/>
</dbReference>
<name>D3PXL1_STANL</name>
<keyword evidence="3 5" id="KW-0238">DNA-binding</keyword>
<dbReference type="SUPFAM" id="SSF52540">
    <property type="entry name" value="P-loop containing nucleoside triphosphate hydrolases"/>
    <property type="match status" value="1"/>
</dbReference>
<dbReference type="InterPro" id="IPR001867">
    <property type="entry name" value="OmpR/PhoB-type_DNA-bd"/>
</dbReference>
<evidence type="ECO:0000256" key="3">
    <source>
        <dbReference type="ARBA" id="ARBA00023125"/>
    </source>
</evidence>
<dbReference type="STRING" id="446470.Snas_3684"/>
<evidence type="ECO:0000313" key="8">
    <source>
        <dbReference type="EMBL" id="ADD43341.1"/>
    </source>
</evidence>
<accession>D3PXL1</accession>
<dbReference type="Pfam" id="PF00486">
    <property type="entry name" value="Trans_reg_C"/>
    <property type="match status" value="1"/>
</dbReference>
<dbReference type="PANTHER" id="PTHR35807:SF1">
    <property type="entry name" value="TRANSCRIPTIONAL REGULATOR REDD"/>
    <property type="match status" value="1"/>
</dbReference>
<dbReference type="InterPro" id="IPR036388">
    <property type="entry name" value="WH-like_DNA-bd_sf"/>
</dbReference>